<evidence type="ECO:0000313" key="3">
    <source>
        <dbReference type="Proteomes" id="UP000255099"/>
    </source>
</evidence>
<accession>A0A377WB27</accession>
<feature type="transmembrane region" description="Helical" evidence="1">
    <location>
        <begin position="57"/>
        <end position="75"/>
    </location>
</feature>
<keyword evidence="1" id="KW-0472">Membrane</keyword>
<keyword evidence="1" id="KW-1133">Transmembrane helix</keyword>
<evidence type="ECO:0000313" key="2">
    <source>
        <dbReference type="EMBL" id="STT51112.1"/>
    </source>
</evidence>
<dbReference type="AlphaFoldDB" id="A0A377WB27"/>
<dbReference type="EMBL" id="UGLB01000003">
    <property type="protein sequence ID" value="STT51112.1"/>
    <property type="molecule type" value="Genomic_DNA"/>
</dbReference>
<keyword evidence="1" id="KW-0812">Transmembrane</keyword>
<name>A0A377WB27_KLEPN</name>
<evidence type="ECO:0000256" key="1">
    <source>
        <dbReference type="SAM" id="Phobius"/>
    </source>
</evidence>
<organism evidence="2 3">
    <name type="scientific">Klebsiella pneumoniae</name>
    <dbReference type="NCBI Taxonomy" id="573"/>
    <lineage>
        <taxon>Bacteria</taxon>
        <taxon>Pseudomonadati</taxon>
        <taxon>Pseudomonadota</taxon>
        <taxon>Gammaproteobacteria</taxon>
        <taxon>Enterobacterales</taxon>
        <taxon>Enterobacteriaceae</taxon>
        <taxon>Klebsiella/Raoultella group</taxon>
        <taxon>Klebsiella</taxon>
        <taxon>Klebsiella pneumoniae complex</taxon>
    </lineage>
</organism>
<reference evidence="2 3" key="1">
    <citation type="submission" date="2018-06" db="EMBL/GenBank/DDBJ databases">
        <authorList>
            <consortium name="Pathogen Informatics"/>
            <person name="Doyle S."/>
        </authorList>
    </citation>
    <scope>NUCLEOTIDE SEQUENCE [LARGE SCALE GENOMIC DNA]</scope>
    <source>
        <strain evidence="2 3">NCTC9637</strain>
    </source>
</reference>
<gene>
    <name evidence="2" type="ORF">NCTC9637_06129</name>
</gene>
<protein>
    <submittedName>
        <fullName evidence="2">Membrane protein</fullName>
    </submittedName>
</protein>
<feature type="transmembrane region" description="Helical" evidence="1">
    <location>
        <begin position="14"/>
        <end position="37"/>
    </location>
</feature>
<proteinExistence type="predicted"/>
<dbReference type="Proteomes" id="UP000255099">
    <property type="component" value="Unassembled WGS sequence"/>
</dbReference>
<sequence length="85" mass="8981">MAISIPVIVAGSKLVLVLLTRFPAVVVLGGMLIGWIAGSMLVSDPTIRRLFPSAGEGTARLAGTVGALLVLFTGWRRRPRPQAKD</sequence>